<sequence length="259" mass="29916">MKRHVKSFLQVRKATVPESRLVQKHKDEGELLPSTFTLVVWNIFKRHGGEIFDRDLCDLSQRSDIACLQEVLSEEELYLPKEMHSLNHNYGISYHRPDGFTEGVLTASHYLFDRHSQAMHSLSREPVTNTPKTTLISFMPMACGQTLLLINLHMLLFKRRTQFRGELEHILTYCAPYDELPAVFCGDFNTFTLTQLKLLDDILGDKGFSRCLPRHAPRTKRYLDHIYIRRLNLLEMEIIDTISSSDHSPLVCKVELSGA</sequence>
<dbReference type="RefSeq" id="WP_167183902.1">
    <property type="nucleotide sequence ID" value="NZ_JAAONZ010000004.1"/>
</dbReference>
<dbReference type="InterPro" id="IPR005135">
    <property type="entry name" value="Endo/exonuclease/phosphatase"/>
</dbReference>
<dbReference type="EMBL" id="JAAONZ010000004">
    <property type="protein sequence ID" value="NHO65280.1"/>
    <property type="molecule type" value="Genomic_DNA"/>
</dbReference>
<protein>
    <submittedName>
        <fullName evidence="2">Endonuclease/exonuclease/phosphatase family protein</fullName>
    </submittedName>
</protein>
<accession>A0A9E5JVG0</accession>
<gene>
    <name evidence="2" type="ORF">G8770_06965</name>
</gene>
<keyword evidence="3" id="KW-1185">Reference proteome</keyword>
<evidence type="ECO:0000259" key="1">
    <source>
        <dbReference type="Pfam" id="PF03372"/>
    </source>
</evidence>
<dbReference type="InterPro" id="IPR036691">
    <property type="entry name" value="Endo/exonu/phosph_ase_sf"/>
</dbReference>
<proteinExistence type="predicted"/>
<evidence type="ECO:0000313" key="2">
    <source>
        <dbReference type="EMBL" id="NHO65280.1"/>
    </source>
</evidence>
<keyword evidence="2" id="KW-0255">Endonuclease</keyword>
<dbReference type="AlphaFoldDB" id="A0A9E5JVG0"/>
<keyword evidence="2" id="KW-0378">Hydrolase</keyword>
<dbReference type="Gene3D" id="3.60.10.10">
    <property type="entry name" value="Endonuclease/exonuclease/phosphatase"/>
    <property type="match status" value="1"/>
</dbReference>
<dbReference type="Pfam" id="PF03372">
    <property type="entry name" value="Exo_endo_phos"/>
    <property type="match status" value="1"/>
</dbReference>
<name>A0A9E5JVG0_9GAMM</name>
<organism evidence="2 3">
    <name type="scientific">Pseudomaricurvus hydrocarbonicus</name>
    <dbReference type="NCBI Taxonomy" id="1470433"/>
    <lineage>
        <taxon>Bacteria</taxon>
        <taxon>Pseudomonadati</taxon>
        <taxon>Pseudomonadota</taxon>
        <taxon>Gammaproteobacteria</taxon>
        <taxon>Cellvibrionales</taxon>
        <taxon>Cellvibrionaceae</taxon>
        <taxon>Pseudomaricurvus</taxon>
    </lineage>
</organism>
<feature type="domain" description="Endonuclease/exonuclease/phosphatase" evidence="1">
    <location>
        <begin position="41"/>
        <end position="247"/>
    </location>
</feature>
<evidence type="ECO:0000313" key="3">
    <source>
        <dbReference type="Proteomes" id="UP000787472"/>
    </source>
</evidence>
<dbReference type="GO" id="GO:0004519">
    <property type="term" value="F:endonuclease activity"/>
    <property type="evidence" value="ECO:0007669"/>
    <property type="project" value="UniProtKB-KW"/>
</dbReference>
<comment type="caution">
    <text evidence="2">The sequence shown here is derived from an EMBL/GenBank/DDBJ whole genome shotgun (WGS) entry which is preliminary data.</text>
</comment>
<reference evidence="2" key="1">
    <citation type="submission" date="2020-03" db="EMBL/GenBank/DDBJ databases">
        <authorList>
            <person name="Guo F."/>
        </authorList>
    </citation>
    <scope>NUCLEOTIDE SEQUENCE</scope>
    <source>
        <strain evidence="2">JCM 30134</strain>
    </source>
</reference>
<dbReference type="SUPFAM" id="SSF56219">
    <property type="entry name" value="DNase I-like"/>
    <property type="match status" value="1"/>
</dbReference>
<dbReference type="NCBIfam" id="NF003842">
    <property type="entry name" value="PRK05421.1-4"/>
    <property type="match status" value="1"/>
</dbReference>
<keyword evidence="2" id="KW-0540">Nuclease</keyword>
<dbReference type="Proteomes" id="UP000787472">
    <property type="component" value="Unassembled WGS sequence"/>
</dbReference>